<dbReference type="PANTHER" id="PTHR37310:SF1">
    <property type="entry name" value="CYTOPLASMIC PROTEIN"/>
    <property type="match status" value="1"/>
</dbReference>
<dbReference type="CDD" id="cd08026">
    <property type="entry name" value="DUF326"/>
    <property type="match status" value="1"/>
</dbReference>
<protein>
    <recommendedName>
        <fullName evidence="3">Ferredoxin</fullName>
    </recommendedName>
</protein>
<sequence>MAHKGTTPSTAFQHTAQETQNCQSICVQTIQYCLQVGGSHVEPSHMQLMQDCAEICETTATMLLRSSLQHNQVTAACADICERCARSCDRFTGDAQMKACADECRRC</sequence>
<reference evidence="1 2" key="1">
    <citation type="submission" date="2014-02" db="EMBL/GenBank/DDBJ databases">
        <title>The small core and large imbalanced accessory genome model reveals a collaborative survival strategy of Sorangium cellulosum strains in nature.</title>
        <authorList>
            <person name="Han K."/>
            <person name="Peng R."/>
            <person name="Blom J."/>
            <person name="Li Y.-Z."/>
        </authorList>
    </citation>
    <scope>NUCLEOTIDE SEQUENCE [LARGE SCALE GENOMIC DNA]</scope>
    <source>
        <strain evidence="1 2">So0157-25</strain>
    </source>
</reference>
<dbReference type="EMBL" id="JELY01003358">
    <property type="protein sequence ID" value="KYF49441.1"/>
    <property type="molecule type" value="Genomic_DNA"/>
</dbReference>
<dbReference type="Pfam" id="PF03860">
    <property type="entry name" value="Csp"/>
    <property type="match status" value="1"/>
</dbReference>
<comment type="caution">
    <text evidence="1">The sequence shown here is derived from an EMBL/GenBank/DDBJ whole genome shotgun (WGS) entry which is preliminary data.</text>
</comment>
<evidence type="ECO:0008006" key="3">
    <source>
        <dbReference type="Google" id="ProtNLM"/>
    </source>
</evidence>
<dbReference type="PANTHER" id="PTHR37310">
    <property type="entry name" value="CYTOPLASMIC PROTEIN-RELATED"/>
    <property type="match status" value="1"/>
</dbReference>
<gene>
    <name evidence="1" type="ORF">BE08_32995</name>
</gene>
<name>A0A150P280_SORCE</name>
<evidence type="ECO:0000313" key="1">
    <source>
        <dbReference type="EMBL" id="KYF49441.1"/>
    </source>
</evidence>
<organism evidence="1 2">
    <name type="scientific">Sorangium cellulosum</name>
    <name type="common">Polyangium cellulosum</name>
    <dbReference type="NCBI Taxonomy" id="56"/>
    <lineage>
        <taxon>Bacteria</taxon>
        <taxon>Pseudomonadati</taxon>
        <taxon>Myxococcota</taxon>
        <taxon>Polyangia</taxon>
        <taxon>Polyangiales</taxon>
        <taxon>Polyangiaceae</taxon>
        <taxon>Sorangium</taxon>
    </lineage>
</organism>
<dbReference type="AlphaFoldDB" id="A0A150P280"/>
<dbReference type="InterPro" id="IPR044543">
    <property type="entry name" value="YHJQ-like"/>
</dbReference>
<evidence type="ECO:0000313" key="2">
    <source>
        <dbReference type="Proteomes" id="UP000075420"/>
    </source>
</evidence>
<dbReference type="Proteomes" id="UP000075420">
    <property type="component" value="Unassembled WGS sequence"/>
</dbReference>
<dbReference type="InterPro" id="IPR005560">
    <property type="entry name" value="Csp_YhjQ"/>
</dbReference>
<feature type="non-terminal residue" evidence="1">
    <location>
        <position position="107"/>
    </location>
</feature>
<accession>A0A150P280</accession>
<proteinExistence type="predicted"/>
<dbReference type="Gene3D" id="1.20.1270.360">
    <property type="match status" value="1"/>
</dbReference>